<evidence type="ECO:0000256" key="1">
    <source>
        <dbReference type="ARBA" id="ARBA00004141"/>
    </source>
</evidence>
<accession>A0A812ME23</accession>
<dbReference type="InterPro" id="IPR011701">
    <property type="entry name" value="MFS"/>
</dbReference>
<dbReference type="Gene3D" id="1.20.1250.20">
    <property type="entry name" value="MFS general substrate transporter like domains"/>
    <property type="match status" value="1"/>
</dbReference>
<reference evidence="9" key="1">
    <citation type="submission" date="2021-02" db="EMBL/GenBank/DDBJ databases">
        <authorList>
            <person name="Dougan E. K."/>
            <person name="Rhodes N."/>
            <person name="Thang M."/>
            <person name="Chan C."/>
        </authorList>
    </citation>
    <scope>NUCLEOTIDE SEQUENCE</scope>
</reference>
<organism evidence="9 10">
    <name type="scientific">Symbiodinium necroappetens</name>
    <dbReference type="NCBI Taxonomy" id="1628268"/>
    <lineage>
        <taxon>Eukaryota</taxon>
        <taxon>Sar</taxon>
        <taxon>Alveolata</taxon>
        <taxon>Dinophyceae</taxon>
        <taxon>Suessiales</taxon>
        <taxon>Symbiodiniaceae</taxon>
        <taxon>Symbiodinium</taxon>
    </lineage>
</organism>
<evidence type="ECO:0000313" key="9">
    <source>
        <dbReference type="EMBL" id="CAE7265671.1"/>
    </source>
</evidence>
<feature type="compositionally biased region" description="Low complexity" evidence="7">
    <location>
        <begin position="237"/>
        <end position="252"/>
    </location>
</feature>
<dbReference type="Proteomes" id="UP000601435">
    <property type="component" value="Unassembled WGS sequence"/>
</dbReference>
<feature type="domain" description="UDENN" evidence="8">
    <location>
        <begin position="1"/>
        <end position="317"/>
    </location>
</feature>
<dbReference type="InterPro" id="IPR043153">
    <property type="entry name" value="DENN_C"/>
</dbReference>
<evidence type="ECO:0000259" key="8">
    <source>
        <dbReference type="PROSITE" id="PS50211"/>
    </source>
</evidence>
<dbReference type="PROSITE" id="PS50211">
    <property type="entry name" value="DENN"/>
    <property type="match status" value="1"/>
</dbReference>
<evidence type="ECO:0000256" key="7">
    <source>
        <dbReference type="SAM" id="MobiDB-lite"/>
    </source>
</evidence>
<name>A0A812ME23_9DINO</name>
<dbReference type="GO" id="GO:0022857">
    <property type="term" value="F:transmembrane transporter activity"/>
    <property type="evidence" value="ECO:0007669"/>
    <property type="project" value="InterPro"/>
</dbReference>
<evidence type="ECO:0000256" key="5">
    <source>
        <dbReference type="ARBA" id="ARBA00023136"/>
    </source>
</evidence>
<comment type="caution">
    <text evidence="9">The sequence shown here is derived from an EMBL/GenBank/DDBJ whole genome shotgun (WGS) entry which is preliminary data.</text>
</comment>
<proteinExistence type="inferred from homology"/>
<dbReference type="PANTHER" id="PTHR23505">
    <property type="entry name" value="SPINSTER"/>
    <property type="match status" value="1"/>
</dbReference>
<dbReference type="PANTHER" id="PTHR23505:SF52">
    <property type="entry name" value="MAJOR FACILITATOR SUPERFAMILY PROTEIN"/>
    <property type="match status" value="1"/>
</dbReference>
<keyword evidence="5" id="KW-0472">Membrane</keyword>
<feature type="region of interest" description="Disordered" evidence="7">
    <location>
        <begin position="160"/>
        <end position="320"/>
    </location>
</feature>
<dbReference type="EMBL" id="CAJNJA010011030">
    <property type="protein sequence ID" value="CAE7265671.1"/>
    <property type="molecule type" value="Genomic_DNA"/>
</dbReference>
<dbReference type="AlphaFoldDB" id="A0A812ME23"/>
<evidence type="ECO:0000256" key="3">
    <source>
        <dbReference type="ARBA" id="ARBA00022692"/>
    </source>
</evidence>
<evidence type="ECO:0000256" key="2">
    <source>
        <dbReference type="ARBA" id="ARBA00022448"/>
    </source>
</evidence>
<sequence length="776" mass="83659">MTVQSNPYHVGICKTSNFYRQLRNLFQEDLRLRSTVLLEWAAADLFSRFTLQAILEIVVALLLEFRVVVVSQSPELASKLVLGLSSLLWPFSWQHLLLPICPAYLQEAIIDAPVPFISALPEVTPQVATASGTAPNRGLKVSHVQDWNEGVAAGVESGFHDHVLDSPTSDQTTGGAYPEVAPPASCFAPRPPAELPSRSTGRRAQGERATCQTPRQKGGSTSLPPVPLTARERHWQSSDPGASGSSVSSARRSLPERDGRSSSQHARTVTGAPSKESGTKSEPSRKLAQTTKPPSRETASPVFAGYSSAPSPESHESESREAIMDVLSDALGQEEMEREKELWNEKMVALLSSSPNPPVTAPSSDPSQLPSNTAATDEAEAPSELDMAPPPLTVEPLKDVDLGESVIARAMREAGMDPESTSMVDLFATASDADLAEEISEVGLHEPWGLALLLPELGSPDGAEEEGALQFWESDALQRCVATGCKELGGKGTLGASKNLDPQRPIVDTSRRDSTLAALFMLSAMKGADTRRKSGVACAVSGPIWGNLVDSGASRKWLLQVGAGLWGLCTIQLALTSNFVIMIVLRVLNGAALAMMVPVMQSFVADLTTSSNCGSAFGKVACAANVGQVLACLMVTPISESVVHGVRGWRLSLAFVGVLSLFCAPRPREAFRRSMGAQLPAENSRALKVLFVRVAVHEEPTVWKPRQVPEMPKRREPFLVARESTFHAWQNLLVMRLFSKWPSTVESSKEIRDTSRDSHDGAVHEDPDLPSERLRK</sequence>
<dbReference type="InterPro" id="IPR036259">
    <property type="entry name" value="MFS_trans_sf"/>
</dbReference>
<dbReference type="Pfam" id="PF07690">
    <property type="entry name" value="MFS_1"/>
    <property type="match status" value="1"/>
</dbReference>
<dbReference type="GO" id="GO:0016020">
    <property type="term" value="C:membrane"/>
    <property type="evidence" value="ECO:0007669"/>
    <property type="project" value="UniProtKB-SubCell"/>
</dbReference>
<comment type="subcellular location">
    <subcellularLocation>
        <location evidence="1">Membrane</location>
        <topology evidence="1">Multi-pass membrane protein</topology>
    </subcellularLocation>
</comment>
<dbReference type="OrthoDB" id="416939at2759"/>
<keyword evidence="2" id="KW-0813">Transport</keyword>
<dbReference type="InterPro" id="IPR044770">
    <property type="entry name" value="MFS_spinster-like"/>
</dbReference>
<keyword evidence="3" id="KW-0812">Transmembrane</keyword>
<dbReference type="Gene3D" id="3.40.50.11500">
    <property type="match status" value="1"/>
</dbReference>
<evidence type="ECO:0000313" key="10">
    <source>
        <dbReference type="Proteomes" id="UP000601435"/>
    </source>
</evidence>
<feature type="compositionally biased region" description="Polar residues" evidence="7">
    <location>
        <begin position="210"/>
        <end position="223"/>
    </location>
</feature>
<feature type="region of interest" description="Disordered" evidence="7">
    <location>
        <begin position="745"/>
        <end position="776"/>
    </location>
</feature>
<dbReference type="Pfam" id="PF02141">
    <property type="entry name" value="DENN"/>
    <property type="match status" value="1"/>
</dbReference>
<keyword evidence="4" id="KW-1133">Transmembrane helix</keyword>
<dbReference type="InterPro" id="IPR001194">
    <property type="entry name" value="cDENN_dom"/>
</dbReference>
<gene>
    <name evidence="9" type="primary">dennd5b</name>
    <name evidence="9" type="ORF">SNEC2469_LOCUS6230</name>
</gene>
<feature type="region of interest" description="Disordered" evidence="7">
    <location>
        <begin position="352"/>
        <end position="396"/>
    </location>
</feature>
<feature type="compositionally biased region" description="Basic and acidic residues" evidence="7">
    <location>
        <begin position="747"/>
        <end position="776"/>
    </location>
</feature>
<feature type="compositionally biased region" description="Polar residues" evidence="7">
    <location>
        <begin position="361"/>
        <end position="375"/>
    </location>
</feature>
<keyword evidence="10" id="KW-1185">Reference proteome</keyword>
<evidence type="ECO:0000256" key="6">
    <source>
        <dbReference type="ARBA" id="ARBA00024338"/>
    </source>
</evidence>
<comment type="similarity">
    <text evidence="6">Belongs to the major facilitator superfamily. Spinster (TC 2.A.1.49) family.</text>
</comment>
<dbReference type="SUPFAM" id="SSF103473">
    <property type="entry name" value="MFS general substrate transporter"/>
    <property type="match status" value="1"/>
</dbReference>
<evidence type="ECO:0000256" key="4">
    <source>
        <dbReference type="ARBA" id="ARBA00022989"/>
    </source>
</evidence>
<protein>
    <submittedName>
        <fullName evidence="9">Dennd5b protein</fullName>
    </submittedName>
</protein>
<dbReference type="InterPro" id="IPR037516">
    <property type="entry name" value="Tripartite_DENN"/>
</dbReference>